<dbReference type="EMBL" id="DYYG01000063">
    <property type="protein sequence ID" value="HJE25946.1"/>
    <property type="molecule type" value="Genomic_DNA"/>
</dbReference>
<name>A0A921E6E0_9HYPH</name>
<dbReference type="PANTHER" id="PTHR30273:SF2">
    <property type="entry name" value="PROTEIN FECR"/>
    <property type="match status" value="1"/>
</dbReference>
<dbReference type="Pfam" id="PF16220">
    <property type="entry name" value="DUF4880"/>
    <property type="match status" value="1"/>
</dbReference>
<evidence type="ECO:0000259" key="3">
    <source>
        <dbReference type="Pfam" id="PF16220"/>
    </source>
</evidence>
<comment type="caution">
    <text evidence="4">The sequence shown here is derived from an EMBL/GenBank/DDBJ whole genome shotgun (WGS) entry which is preliminary data.</text>
</comment>
<sequence>MSERLRDGGEDPVYEVAAMWVARLSSADATSRDREEFEAWHAADPAHATAYAEMDALWHRLGHVPDRRRQVPKGLAGIAVAAALAAALAFQFGLVDRMRADLWSDVGDIKHATLADGSRIDLNTDTAVRLRFSETERRVELLRGEAFFDVAPDPNRPFVVQGDGVSARALGTRFAVRADDAGQPVEVAEGRVEVAASGQPVQVTAGEAVRREGPSLAVIKADVGRQTAWRDGRLIFSGEPLSAVLAELGRYRRGRIVLLDAAAGQRRITGSFDPRNTGDALDVIAATIGVRVTRVTPLLVLVGSPF</sequence>
<feature type="transmembrane region" description="Helical" evidence="1">
    <location>
        <begin position="75"/>
        <end position="94"/>
    </location>
</feature>
<keyword evidence="1" id="KW-1133">Transmembrane helix</keyword>
<dbReference type="InterPro" id="IPR012373">
    <property type="entry name" value="Ferrdict_sens_TM"/>
</dbReference>
<organism evidence="4 5">
    <name type="scientific">Methylorubrum populi</name>
    <dbReference type="NCBI Taxonomy" id="223967"/>
    <lineage>
        <taxon>Bacteria</taxon>
        <taxon>Pseudomonadati</taxon>
        <taxon>Pseudomonadota</taxon>
        <taxon>Alphaproteobacteria</taxon>
        <taxon>Hyphomicrobiales</taxon>
        <taxon>Methylobacteriaceae</taxon>
        <taxon>Methylorubrum</taxon>
    </lineage>
</organism>
<dbReference type="InterPro" id="IPR032623">
    <property type="entry name" value="FecR_N"/>
</dbReference>
<evidence type="ECO:0000313" key="5">
    <source>
        <dbReference type="Proteomes" id="UP000742631"/>
    </source>
</evidence>
<dbReference type="Gene3D" id="2.60.120.1440">
    <property type="match status" value="1"/>
</dbReference>
<dbReference type="GO" id="GO:0016989">
    <property type="term" value="F:sigma factor antagonist activity"/>
    <property type="evidence" value="ECO:0007669"/>
    <property type="project" value="TreeGrafter"/>
</dbReference>
<evidence type="ECO:0000256" key="1">
    <source>
        <dbReference type="SAM" id="Phobius"/>
    </source>
</evidence>
<protein>
    <submittedName>
        <fullName evidence="4">FecR family protein</fullName>
    </submittedName>
</protein>
<evidence type="ECO:0000259" key="2">
    <source>
        <dbReference type="Pfam" id="PF04773"/>
    </source>
</evidence>
<dbReference type="PIRSF" id="PIRSF018266">
    <property type="entry name" value="FecR"/>
    <property type="match status" value="1"/>
</dbReference>
<accession>A0A921E6E0</accession>
<feature type="domain" description="FecR protein" evidence="2">
    <location>
        <begin position="101"/>
        <end position="193"/>
    </location>
</feature>
<feature type="domain" description="FecR N-terminal" evidence="3">
    <location>
        <begin position="17"/>
        <end position="57"/>
    </location>
</feature>
<dbReference type="Proteomes" id="UP000742631">
    <property type="component" value="Unassembled WGS sequence"/>
</dbReference>
<dbReference type="Gene3D" id="3.55.50.30">
    <property type="match status" value="1"/>
</dbReference>
<reference evidence="4" key="1">
    <citation type="journal article" date="2021" name="PeerJ">
        <title>Extensive microbial diversity within the chicken gut microbiome revealed by metagenomics and culture.</title>
        <authorList>
            <person name="Gilroy R."/>
            <person name="Ravi A."/>
            <person name="Getino M."/>
            <person name="Pursley I."/>
            <person name="Horton D.L."/>
            <person name="Alikhan N.F."/>
            <person name="Baker D."/>
            <person name="Gharbi K."/>
            <person name="Hall N."/>
            <person name="Watson M."/>
            <person name="Adriaenssens E.M."/>
            <person name="Foster-Nyarko E."/>
            <person name="Jarju S."/>
            <person name="Secka A."/>
            <person name="Antonio M."/>
            <person name="Oren A."/>
            <person name="Chaudhuri R.R."/>
            <person name="La Ragione R."/>
            <person name="Hildebrand F."/>
            <person name="Pallen M.J."/>
        </authorList>
    </citation>
    <scope>NUCLEOTIDE SEQUENCE</scope>
    <source>
        <strain evidence="4">316</strain>
    </source>
</reference>
<reference evidence="4" key="2">
    <citation type="submission" date="2021-09" db="EMBL/GenBank/DDBJ databases">
        <authorList>
            <person name="Gilroy R."/>
        </authorList>
    </citation>
    <scope>NUCLEOTIDE SEQUENCE</scope>
    <source>
        <strain evidence="4">316</strain>
    </source>
</reference>
<dbReference type="PANTHER" id="PTHR30273">
    <property type="entry name" value="PERIPLASMIC SIGNAL SENSOR AND SIGMA FACTOR ACTIVATOR FECR-RELATED"/>
    <property type="match status" value="1"/>
</dbReference>
<proteinExistence type="predicted"/>
<dbReference type="AlphaFoldDB" id="A0A921E6E0"/>
<dbReference type="InterPro" id="IPR006860">
    <property type="entry name" value="FecR"/>
</dbReference>
<dbReference type="Pfam" id="PF04773">
    <property type="entry name" value="FecR"/>
    <property type="match status" value="1"/>
</dbReference>
<keyword evidence="1" id="KW-0812">Transmembrane</keyword>
<keyword evidence="1" id="KW-0472">Membrane</keyword>
<evidence type="ECO:0000313" key="4">
    <source>
        <dbReference type="EMBL" id="HJE25946.1"/>
    </source>
</evidence>
<gene>
    <name evidence="4" type="ORF">K8W01_20040</name>
</gene>